<accession>A0ABW0GLT8</accession>
<evidence type="ECO:0000259" key="5">
    <source>
        <dbReference type="PROSITE" id="PS51755"/>
    </source>
</evidence>
<dbReference type="PANTHER" id="PTHR48111:SF28">
    <property type="entry name" value="TRANSCRIPTIONAL REGULATORY PROTEIN TCRX-RELATED"/>
    <property type="match status" value="1"/>
</dbReference>
<feature type="modified residue" description="4-aspartylphosphate" evidence="2">
    <location>
        <position position="51"/>
    </location>
</feature>
<feature type="domain" description="OmpR/PhoB-type" evidence="5">
    <location>
        <begin position="124"/>
        <end position="222"/>
    </location>
</feature>
<evidence type="ECO:0000313" key="7">
    <source>
        <dbReference type="Proteomes" id="UP001596122"/>
    </source>
</evidence>
<dbReference type="PROSITE" id="PS50110">
    <property type="entry name" value="RESPONSE_REGULATORY"/>
    <property type="match status" value="1"/>
</dbReference>
<dbReference type="PANTHER" id="PTHR48111">
    <property type="entry name" value="REGULATOR OF RPOS"/>
    <property type="match status" value="1"/>
</dbReference>
<feature type="DNA-binding region" description="OmpR/PhoB-type" evidence="3">
    <location>
        <begin position="124"/>
        <end position="222"/>
    </location>
</feature>
<dbReference type="Gene3D" id="6.10.250.690">
    <property type="match status" value="1"/>
</dbReference>
<dbReference type="Pfam" id="PF00072">
    <property type="entry name" value="Response_reg"/>
    <property type="match status" value="1"/>
</dbReference>
<dbReference type="SUPFAM" id="SSF52172">
    <property type="entry name" value="CheY-like"/>
    <property type="match status" value="1"/>
</dbReference>
<organism evidence="6 7">
    <name type="scientific">Aquipuribacter nitratireducens</name>
    <dbReference type="NCBI Taxonomy" id="650104"/>
    <lineage>
        <taxon>Bacteria</taxon>
        <taxon>Bacillati</taxon>
        <taxon>Actinomycetota</taxon>
        <taxon>Actinomycetes</taxon>
        <taxon>Micrococcales</taxon>
        <taxon>Intrasporangiaceae</taxon>
        <taxon>Aquipuribacter</taxon>
    </lineage>
</organism>
<dbReference type="InterPro" id="IPR001867">
    <property type="entry name" value="OmpR/PhoB-type_DNA-bd"/>
</dbReference>
<dbReference type="InterPro" id="IPR011006">
    <property type="entry name" value="CheY-like_superfamily"/>
</dbReference>
<keyword evidence="7" id="KW-1185">Reference proteome</keyword>
<dbReference type="EMBL" id="JBHSLD010000007">
    <property type="protein sequence ID" value="MFC5380858.1"/>
    <property type="molecule type" value="Genomic_DNA"/>
</dbReference>
<dbReference type="InterPro" id="IPR036388">
    <property type="entry name" value="WH-like_DNA-bd_sf"/>
</dbReference>
<dbReference type="InterPro" id="IPR001789">
    <property type="entry name" value="Sig_transdc_resp-reg_receiver"/>
</dbReference>
<dbReference type="SMART" id="SM00448">
    <property type="entry name" value="REC"/>
    <property type="match status" value="1"/>
</dbReference>
<dbReference type="Gene3D" id="3.40.50.2300">
    <property type="match status" value="1"/>
</dbReference>
<proteinExistence type="predicted"/>
<feature type="domain" description="Response regulatory" evidence="4">
    <location>
        <begin position="2"/>
        <end position="116"/>
    </location>
</feature>
<evidence type="ECO:0000256" key="3">
    <source>
        <dbReference type="PROSITE-ProRule" id="PRU01091"/>
    </source>
</evidence>
<gene>
    <name evidence="6" type="ORF">ACFPJ6_08650</name>
</gene>
<keyword evidence="2" id="KW-0597">Phosphoprotein</keyword>
<name>A0ABW0GLT8_9MICO</name>
<dbReference type="SMART" id="SM00862">
    <property type="entry name" value="Trans_reg_C"/>
    <property type="match status" value="1"/>
</dbReference>
<sequence>MRLLVVEDDAALAATLRRALEREGHAVDTAADGDEALWFACEQDYDVVVLDVMLPGPDGFEVVRRMRGAGRWAPVLLLTARDGVVDRIAGLDAGADDYLTKPFSVGELAARVRALARRAPQERPVVLRVGDLVLDPASREVTRAGVPVDLSPKEFALLQALMRRPGEALSRSALIEQVWDFAYDGTSNVVDVYIGYLRDKVDRPFGRRSVLTVRGAGYRVVDDTSGAAPEAPGG</sequence>
<dbReference type="Proteomes" id="UP001596122">
    <property type="component" value="Unassembled WGS sequence"/>
</dbReference>
<reference evidence="7" key="1">
    <citation type="journal article" date="2019" name="Int. J. Syst. Evol. Microbiol.">
        <title>The Global Catalogue of Microorganisms (GCM) 10K type strain sequencing project: providing services to taxonomists for standard genome sequencing and annotation.</title>
        <authorList>
            <consortium name="The Broad Institute Genomics Platform"/>
            <consortium name="The Broad Institute Genome Sequencing Center for Infectious Disease"/>
            <person name="Wu L."/>
            <person name="Ma J."/>
        </authorList>
    </citation>
    <scope>NUCLEOTIDE SEQUENCE [LARGE SCALE GENOMIC DNA]</scope>
    <source>
        <strain evidence="7">CCUG 43114</strain>
    </source>
</reference>
<evidence type="ECO:0000256" key="1">
    <source>
        <dbReference type="ARBA" id="ARBA00023125"/>
    </source>
</evidence>
<dbReference type="RefSeq" id="WP_377002515.1">
    <property type="nucleotide sequence ID" value="NZ_JBBEOG010000002.1"/>
</dbReference>
<dbReference type="InterPro" id="IPR039420">
    <property type="entry name" value="WalR-like"/>
</dbReference>
<comment type="caution">
    <text evidence="6">The sequence shown here is derived from an EMBL/GenBank/DDBJ whole genome shotgun (WGS) entry which is preliminary data.</text>
</comment>
<dbReference type="CDD" id="cd00383">
    <property type="entry name" value="trans_reg_C"/>
    <property type="match status" value="1"/>
</dbReference>
<dbReference type="PROSITE" id="PS51755">
    <property type="entry name" value="OMPR_PHOB"/>
    <property type="match status" value="1"/>
</dbReference>
<dbReference type="Gene3D" id="1.10.10.10">
    <property type="entry name" value="Winged helix-like DNA-binding domain superfamily/Winged helix DNA-binding domain"/>
    <property type="match status" value="1"/>
</dbReference>
<protein>
    <submittedName>
        <fullName evidence="6">Response regulator transcription factor</fullName>
    </submittedName>
</protein>
<evidence type="ECO:0000259" key="4">
    <source>
        <dbReference type="PROSITE" id="PS50110"/>
    </source>
</evidence>
<keyword evidence="1 3" id="KW-0238">DNA-binding</keyword>
<dbReference type="Pfam" id="PF00486">
    <property type="entry name" value="Trans_reg_C"/>
    <property type="match status" value="1"/>
</dbReference>
<evidence type="ECO:0000256" key="2">
    <source>
        <dbReference type="PROSITE-ProRule" id="PRU00169"/>
    </source>
</evidence>
<evidence type="ECO:0000313" key="6">
    <source>
        <dbReference type="EMBL" id="MFC5380858.1"/>
    </source>
</evidence>